<dbReference type="GO" id="GO:0005886">
    <property type="term" value="C:plasma membrane"/>
    <property type="evidence" value="ECO:0007669"/>
    <property type="project" value="TreeGrafter"/>
</dbReference>
<feature type="transmembrane region" description="Helical" evidence="8">
    <location>
        <begin position="138"/>
        <end position="157"/>
    </location>
</feature>
<dbReference type="OrthoDB" id="9787548at2"/>
<evidence type="ECO:0000313" key="9">
    <source>
        <dbReference type="EMBL" id="RKP47792.1"/>
    </source>
</evidence>
<reference evidence="9 10" key="1">
    <citation type="submission" date="2018-10" db="EMBL/GenBank/DDBJ databases">
        <title>Robbsia sp. DHC34, isolated from soil.</title>
        <authorList>
            <person name="Gao Z.-H."/>
            <person name="Qiu L.-H."/>
        </authorList>
    </citation>
    <scope>NUCLEOTIDE SEQUENCE [LARGE SCALE GENOMIC DNA]</scope>
    <source>
        <strain evidence="9 10">DHC34</strain>
    </source>
</reference>
<evidence type="ECO:0000313" key="10">
    <source>
        <dbReference type="Proteomes" id="UP000270342"/>
    </source>
</evidence>
<proteinExistence type="predicted"/>
<feature type="transmembrane region" description="Helical" evidence="8">
    <location>
        <begin position="31"/>
        <end position="48"/>
    </location>
</feature>
<protein>
    <submittedName>
        <fullName evidence="9">Divalent metal cation transporter</fullName>
    </submittedName>
</protein>
<evidence type="ECO:0000256" key="2">
    <source>
        <dbReference type="ARBA" id="ARBA00022448"/>
    </source>
</evidence>
<dbReference type="GO" id="GO:0015086">
    <property type="term" value="F:cadmium ion transmembrane transporter activity"/>
    <property type="evidence" value="ECO:0007669"/>
    <property type="project" value="TreeGrafter"/>
</dbReference>
<feature type="transmembrane region" description="Helical" evidence="8">
    <location>
        <begin position="301"/>
        <end position="324"/>
    </location>
</feature>
<dbReference type="PANTHER" id="PTHR11706">
    <property type="entry name" value="SOLUTE CARRIER PROTEIN FAMILY 11 MEMBER"/>
    <property type="match status" value="1"/>
</dbReference>
<dbReference type="Proteomes" id="UP000270342">
    <property type="component" value="Unassembled WGS sequence"/>
</dbReference>
<dbReference type="InterPro" id="IPR001046">
    <property type="entry name" value="NRAMP_fam"/>
</dbReference>
<name>A0A494XD30_9BURK</name>
<dbReference type="GO" id="GO:0034755">
    <property type="term" value="P:iron ion transmembrane transport"/>
    <property type="evidence" value="ECO:0007669"/>
    <property type="project" value="TreeGrafter"/>
</dbReference>
<evidence type="ECO:0000256" key="7">
    <source>
        <dbReference type="SAM" id="MobiDB-lite"/>
    </source>
</evidence>
<organism evidence="9 10">
    <name type="scientific">Pararobbsia silviterrae</name>
    <dbReference type="NCBI Taxonomy" id="1792498"/>
    <lineage>
        <taxon>Bacteria</taxon>
        <taxon>Pseudomonadati</taxon>
        <taxon>Pseudomonadota</taxon>
        <taxon>Betaproteobacteria</taxon>
        <taxon>Burkholderiales</taxon>
        <taxon>Burkholderiaceae</taxon>
        <taxon>Pararobbsia</taxon>
    </lineage>
</organism>
<feature type="transmembrane region" description="Helical" evidence="8">
    <location>
        <begin position="345"/>
        <end position="370"/>
    </location>
</feature>
<keyword evidence="5 8" id="KW-1133">Transmembrane helix</keyword>
<dbReference type="GO" id="GO:0015293">
    <property type="term" value="F:symporter activity"/>
    <property type="evidence" value="ECO:0007669"/>
    <property type="project" value="UniProtKB-KW"/>
</dbReference>
<feature type="transmembrane region" description="Helical" evidence="8">
    <location>
        <begin position="376"/>
        <end position="394"/>
    </location>
</feature>
<feature type="transmembrane region" description="Helical" evidence="8">
    <location>
        <begin position="169"/>
        <end position="187"/>
    </location>
</feature>
<feature type="transmembrane region" description="Helical" evidence="8">
    <location>
        <begin position="249"/>
        <end position="271"/>
    </location>
</feature>
<feature type="transmembrane region" description="Helical" evidence="8">
    <location>
        <begin position="108"/>
        <end position="126"/>
    </location>
</feature>
<keyword evidence="3 8" id="KW-0812">Transmembrane</keyword>
<evidence type="ECO:0000256" key="6">
    <source>
        <dbReference type="ARBA" id="ARBA00023136"/>
    </source>
</evidence>
<evidence type="ECO:0000256" key="8">
    <source>
        <dbReference type="SAM" id="Phobius"/>
    </source>
</evidence>
<keyword evidence="10" id="KW-1185">Reference proteome</keyword>
<dbReference type="AlphaFoldDB" id="A0A494XD30"/>
<comment type="caution">
    <text evidence="9">The sequence shown here is derived from an EMBL/GenBank/DDBJ whole genome shotgun (WGS) entry which is preliminary data.</text>
</comment>
<dbReference type="EMBL" id="RBZU01000012">
    <property type="protein sequence ID" value="RKP47792.1"/>
    <property type="molecule type" value="Genomic_DNA"/>
</dbReference>
<dbReference type="GO" id="GO:0005384">
    <property type="term" value="F:manganese ion transmembrane transporter activity"/>
    <property type="evidence" value="ECO:0007669"/>
    <property type="project" value="TreeGrafter"/>
</dbReference>
<dbReference type="Pfam" id="PF01566">
    <property type="entry name" value="Nramp"/>
    <property type="match status" value="1"/>
</dbReference>
<keyword evidence="6 8" id="KW-0472">Membrane</keyword>
<feature type="transmembrane region" description="Helical" evidence="8">
    <location>
        <begin position="207"/>
        <end position="228"/>
    </location>
</feature>
<gene>
    <name evidence="9" type="ORF">D7S86_22830</name>
</gene>
<accession>A0A494XD30</accession>
<evidence type="ECO:0000256" key="5">
    <source>
        <dbReference type="ARBA" id="ARBA00022989"/>
    </source>
</evidence>
<dbReference type="PANTHER" id="PTHR11706:SF33">
    <property type="entry name" value="NATURAL RESISTANCE-ASSOCIATED MACROPHAGE PROTEIN 2"/>
    <property type="match status" value="1"/>
</dbReference>
<keyword evidence="2" id="KW-0813">Transport</keyword>
<keyword evidence="4" id="KW-0769">Symport</keyword>
<evidence type="ECO:0000256" key="4">
    <source>
        <dbReference type="ARBA" id="ARBA00022847"/>
    </source>
</evidence>
<evidence type="ECO:0000256" key="3">
    <source>
        <dbReference type="ARBA" id="ARBA00022692"/>
    </source>
</evidence>
<feature type="transmembrane region" description="Helical" evidence="8">
    <location>
        <begin position="406"/>
        <end position="427"/>
    </location>
</feature>
<feature type="region of interest" description="Disordered" evidence="7">
    <location>
        <begin position="1"/>
        <end position="20"/>
    </location>
</feature>
<sequence length="431" mass="46103">MQHEATKSNKTCANETTPEDRLPRRTIRARLLRALSICGPGLLVMLANSDAGSVVAAAQSGVQWGYRLAPLLLALFPVLYMVQELTVRLGIYTQKGHGELIRERFGPTWAYLSVVGLVVATTGTLVTEFTAVAGIGELYGVSRLISLPLSAAALIGIVTTGSYRRVERVAVIIGLFELAFFYVAWRSQPDLATIRQHVSDLPWRDHGFLFLAAALIGTVFNPWMIFYQQSAIAEKRLEARDLPTARGETAIGALLTQCLTISVLVAVAATLGGHRSTVSLKSVGDISAMLTPYLGVKFGRLVFGVGVLGAATVAAVVASLAMAWGLGEVLGYQRSLEFKPGRSPWFYGGYVASVLTASVIVCISHDLVLVNIGAQVVNALFLPFVLGLLAALAADALPEEKRLKGFYFWLLLIGAAATAFLGVYGGLSSLF</sequence>
<comment type="subcellular location">
    <subcellularLocation>
        <location evidence="1">Membrane</location>
        <topology evidence="1">Multi-pass membrane protein</topology>
    </subcellularLocation>
</comment>
<feature type="transmembrane region" description="Helical" evidence="8">
    <location>
        <begin position="68"/>
        <end position="87"/>
    </location>
</feature>
<evidence type="ECO:0000256" key="1">
    <source>
        <dbReference type="ARBA" id="ARBA00004141"/>
    </source>
</evidence>